<feature type="transmembrane region" description="Helical" evidence="1">
    <location>
        <begin position="23"/>
        <end position="45"/>
    </location>
</feature>
<gene>
    <name evidence="3" type="ORF">DO021_07010</name>
    <name evidence="2" type="ORF">EYB58_19850</name>
</gene>
<dbReference type="Proteomes" id="UP000248798">
    <property type="component" value="Unassembled WGS sequence"/>
</dbReference>
<organism evidence="3 4">
    <name type="scientific">Desulfobacter hydrogenophilus</name>
    <dbReference type="NCBI Taxonomy" id="2291"/>
    <lineage>
        <taxon>Bacteria</taxon>
        <taxon>Pseudomonadati</taxon>
        <taxon>Thermodesulfobacteriota</taxon>
        <taxon>Desulfobacteria</taxon>
        <taxon>Desulfobacterales</taxon>
        <taxon>Desulfobacteraceae</taxon>
        <taxon>Desulfobacter</taxon>
    </lineage>
</organism>
<evidence type="ECO:0000256" key="1">
    <source>
        <dbReference type="SAM" id="Phobius"/>
    </source>
</evidence>
<evidence type="ECO:0000313" key="2">
    <source>
        <dbReference type="EMBL" id="QBH14973.1"/>
    </source>
</evidence>
<keyword evidence="1" id="KW-1133">Transmembrane helix</keyword>
<dbReference type="EMBL" id="CP036313">
    <property type="protein sequence ID" value="QBH14973.1"/>
    <property type="molecule type" value="Genomic_DNA"/>
</dbReference>
<dbReference type="OrthoDB" id="5422452at2"/>
<evidence type="ECO:0000313" key="4">
    <source>
        <dbReference type="Proteomes" id="UP000248798"/>
    </source>
</evidence>
<evidence type="ECO:0000313" key="5">
    <source>
        <dbReference type="Proteomes" id="UP000293902"/>
    </source>
</evidence>
<dbReference type="RefSeq" id="WP_111955092.1">
    <property type="nucleotide sequence ID" value="NZ_CP036313.1"/>
</dbReference>
<reference evidence="2 5" key="2">
    <citation type="submission" date="2019-02" db="EMBL/GenBank/DDBJ databases">
        <title>Complete genome sequence of Desulfobacter hydrogenophilus AcRS1.</title>
        <authorList>
            <person name="Marietou A."/>
            <person name="Lund M.B."/>
            <person name="Marshall I.P.G."/>
            <person name="Schreiber L."/>
            <person name="Jorgensen B."/>
        </authorList>
    </citation>
    <scope>NUCLEOTIDE SEQUENCE [LARGE SCALE GENOMIC DNA]</scope>
    <source>
        <strain evidence="2 5">AcRS1</strain>
    </source>
</reference>
<proteinExistence type="predicted"/>
<dbReference type="Proteomes" id="UP000293902">
    <property type="component" value="Chromosome"/>
</dbReference>
<accession>A0A328FG34</accession>
<keyword evidence="5" id="KW-1185">Reference proteome</keyword>
<sequence>MIEDIHDIRPPVMTGMDPGLVRGLLWGAGAMVLCALIALIIRYWLKKRKKKRQVAHALPLFTPYETAVRDLEQCMAGFGHDAKIFYFELSRILKAYVSGTFQISCSEMTSQEMARAVKNLKYLDIGLKTELIQFQDQCDPIRYMPLDAQGTLDAGRMQQDLALAGSLVARIEQMIADATAKEDAEGA</sequence>
<evidence type="ECO:0008006" key="6">
    <source>
        <dbReference type="Google" id="ProtNLM"/>
    </source>
</evidence>
<protein>
    <recommendedName>
        <fullName evidence="6">DUF4381 domain-containing protein</fullName>
    </recommendedName>
</protein>
<dbReference type="AlphaFoldDB" id="A0A328FG34"/>
<reference evidence="3 4" key="1">
    <citation type="submission" date="2018-06" db="EMBL/GenBank/DDBJ databases">
        <title>Complete Genome Sequence of Desulfobacter hydrogenophilus (DSM3380).</title>
        <authorList>
            <person name="Marietou A."/>
            <person name="Schreiber L."/>
            <person name="Marshall I."/>
            <person name="Jorgensen B."/>
        </authorList>
    </citation>
    <scope>NUCLEOTIDE SEQUENCE [LARGE SCALE GENOMIC DNA]</scope>
    <source>
        <strain evidence="3 4">DSM 3380</strain>
    </source>
</reference>
<dbReference type="EMBL" id="QLNI01000011">
    <property type="protein sequence ID" value="RAM02780.1"/>
    <property type="molecule type" value="Genomic_DNA"/>
</dbReference>
<keyword evidence="1" id="KW-0812">Transmembrane</keyword>
<keyword evidence="1" id="KW-0472">Membrane</keyword>
<evidence type="ECO:0000313" key="3">
    <source>
        <dbReference type="EMBL" id="RAM02780.1"/>
    </source>
</evidence>
<name>A0A328FG34_9BACT</name>